<comment type="caution">
    <text evidence="1">The sequence shown here is derived from an EMBL/GenBank/DDBJ whole genome shotgun (WGS) entry which is preliminary data.</text>
</comment>
<organism evidence="1 2">
    <name type="scientific">SAR92 clade bacterium</name>
    <dbReference type="NCBI Taxonomy" id="2315479"/>
    <lineage>
        <taxon>Bacteria</taxon>
        <taxon>Pseudomonadati</taxon>
        <taxon>Pseudomonadota</taxon>
        <taxon>Gammaproteobacteria</taxon>
        <taxon>Cellvibrionales</taxon>
        <taxon>Porticoccaceae</taxon>
        <taxon>SAR92 clade</taxon>
    </lineage>
</organism>
<dbReference type="AlphaFoldDB" id="A0A520MDL8"/>
<protein>
    <submittedName>
        <fullName evidence="1">Formate dehydrogenase</fullName>
    </submittedName>
</protein>
<dbReference type="InterPro" id="IPR021074">
    <property type="entry name" value="Formate_DH_dsu"/>
</dbReference>
<dbReference type="Proteomes" id="UP000315889">
    <property type="component" value="Unassembled WGS sequence"/>
</dbReference>
<dbReference type="EMBL" id="SHBP01000013">
    <property type="protein sequence ID" value="RZO19326.1"/>
    <property type="molecule type" value="Genomic_DNA"/>
</dbReference>
<reference evidence="1 2" key="1">
    <citation type="submission" date="2019-02" db="EMBL/GenBank/DDBJ databases">
        <title>Prokaryotic population dynamics and viral predation in marine succession experiment using metagenomics: the confinement effect.</title>
        <authorList>
            <person name="Haro-Moreno J.M."/>
            <person name="Rodriguez-Valera F."/>
            <person name="Lopez-Perez M."/>
        </authorList>
    </citation>
    <scope>NUCLEOTIDE SEQUENCE [LARGE SCALE GENOMIC DNA]</scope>
    <source>
        <strain evidence="1">MED-G170</strain>
    </source>
</reference>
<proteinExistence type="predicted"/>
<sequence>MSTSKIDRLVKMINQISLNMSSNGSQEQVSVEVSEHLTKFWSPPMKSLISDYADDENIGLTPISRMAVTHLAALQSLK</sequence>
<evidence type="ECO:0000313" key="1">
    <source>
        <dbReference type="EMBL" id="RZO19326.1"/>
    </source>
</evidence>
<name>A0A520MDL8_9GAMM</name>
<accession>A0A520MDL8</accession>
<dbReference type="Pfam" id="PF11390">
    <property type="entry name" value="FdsD"/>
    <property type="match status" value="1"/>
</dbReference>
<gene>
    <name evidence="1" type="ORF">EVB03_08095</name>
</gene>
<evidence type="ECO:0000313" key="2">
    <source>
        <dbReference type="Proteomes" id="UP000315889"/>
    </source>
</evidence>